<reference evidence="10" key="2">
    <citation type="submission" date="2019-01" db="EMBL/GenBank/DDBJ databases">
        <title>Genome sequence of Desulfonema ishimotonii strain Tokyo 01.</title>
        <authorList>
            <person name="Fukui M."/>
        </authorList>
    </citation>
    <scope>NUCLEOTIDE SEQUENCE [LARGE SCALE GENOMIC DNA]</scope>
    <source>
        <strain evidence="10">Tokyo 01</strain>
    </source>
</reference>
<reference evidence="10" key="1">
    <citation type="submission" date="2017-11" db="EMBL/GenBank/DDBJ databases">
        <authorList>
            <person name="Watanabe M."/>
            <person name="Kojima H."/>
        </authorList>
    </citation>
    <scope>NUCLEOTIDE SEQUENCE [LARGE SCALE GENOMIC DNA]</scope>
    <source>
        <strain evidence="10">Tokyo 01</strain>
    </source>
</reference>
<evidence type="ECO:0000259" key="8">
    <source>
        <dbReference type="Pfam" id="PF01618"/>
    </source>
</evidence>
<keyword evidence="4 7" id="KW-1133">Transmembrane helix</keyword>
<dbReference type="EMBL" id="BEXT01000001">
    <property type="protein sequence ID" value="GBC62339.1"/>
    <property type="molecule type" value="Genomic_DNA"/>
</dbReference>
<dbReference type="InterPro" id="IPR050790">
    <property type="entry name" value="ExbB/TolQ_transport"/>
</dbReference>
<dbReference type="PANTHER" id="PTHR30625:SF11">
    <property type="entry name" value="MOTA_TOLQ_EXBB PROTON CHANNEL DOMAIN-CONTAINING PROTEIN"/>
    <property type="match status" value="1"/>
</dbReference>
<accession>A0A401FZC7</accession>
<feature type="transmembrane region" description="Helical" evidence="7">
    <location>
        <begin position="98"/>
        <end position="121"/>
    </location>
</feature>
<keyword evidence="2" id="KW-1003">Cell membrane</keyword>
<keyword evidence="10" id="KW-1185">Reference proteome</keyword>
<dbReference type="GO" id="GO:0017038">
    <property type="term" value="P:protein import"/>
    <property type="evidence" value="ECO:0007669"/>
    <property type="project" value="TreeGrafter"/>
</dbReference>
<dbReference type="OrthoDB" id="9809716at2"/>
<keyword evidence="5 7" id="KW-0472">Membrane</keyword>
<comment type="caution">
    <text evidence="9">The sequence shown here is derived from an EMBL/GenBank/DDBJ whole genome shotgun (WGS) entry which is preliminary data.</text>
</comment>
<evidence type="ECO:0000256" key="2">
    <source>
        <dbReference type="ARBA" id="ARBA00022475"/>
    </source>
</evidence>
<sequence length="188" mass="21286">MGFPDYLADTLEYLNQGGCVLYPLIAVSVWMWYLIIRKLVLLSYWGRQRPGKKKTGQTTEARAVLAEFRENRTADPEWDRRLLQSLVRRRQNELEKHIQTIFVLAAVAPLLGLLGTVTGMISTFEAISRFGTANARALASGISEALITTQAGLIVAVPGLFMGHYIRRRADNIRMRMDRFFLNAGNRL</sequence>
<dbReference type="RefSeq" id="WP_124329514.1">
    <property type="nucleotide sequence ID" value="NZ_BEXT01000001.1"/>
</dbReference>
<dbReference type="PANTHER" id="PTHR30625">
    <property type="entry name" value="PROTEIN TOLQ"/>
    <property type="match status" value="1"/>
</dbReference>
<feature type="transmembrane region" description="Helical" evidence="7">
    <location>
        <begin position="141"/>
        <end position="166"/>
    </location>
</feature>
<feature type="transmembrane region" description="Helical" evidence="7">
    <location>
        <begin position="20"/>
        <end position="45"/>
    </location>
</feature>
<comment type="similarity">
    <text evidence="6">Belongs to the exbB/tolQ family.</text>
</comment>
<dbReference type="GO" id="GO:0005886">
    <property type="term" value="C:plasma membrane"/>
    <property type="evidence" value="ECO:0007669"/>
    <property type="project" value="UniProtKB-SubCell"/>
</dbReference>
<feature type="domain" description="MotA/TolQ/ExbB proton channel" evidence="8">
    <location>
        <begin position="59"/>
        <end position="178"/>
    </location>
</feature>
<comment type="subcellular location">
    <subcellularLocation>
        <location evidence="1">Cell membrane</location>
        <topology evidence="1">Multi-pass membrane protein</topology>
    </subcellularLocation>
    <subcellularLocation>
        <location evidence="6">Membrane</location>
        <topology evidence="6">Multi-pass membrane protein</topology>
    </subcellularLocation>
</comment>
<dbReference type="Proteomes" id="UP000288096">
    <property type="component" value="Unassembled WGS sequence"/>
</dbReference>
<dbReference type="Pfam" id="PF01618">
    <property type="entry name" value="MotA_ExbB"/>
    <property type="match status" value="1"/>
</dbReference>
<evidence type="ECO:0000256" key="7">
    <source>
        <dbReference type="SAM" id="Phobius"/>
    </source>
</evidence>
<keyword evidence="6" id="KW-0653">Protein transport</keyword>
<evidence type="ECO:0000313" key="9">
    <source>
        <dbReference type="EMBL" id="GBC62339.1"/>
    </source>
</evidence>
<dbReference type="InterPro" id="IPR002898">
    <property type="entry name" value="MotA_ExbB_proton_chnl"/>
</dbReference>
<keyword evidence="3 7" id="KW-0812">Transmembrane</keyword>
<gene>
    <name evidence="9" type="ORF">DENIS_3308</name>
</gene>
<evidence type="ECO:0000256" key="4">
    <source>
        <dbReference type="ARBA" id="ARBA00022989"/>
    </source>
</evidence>
<evidence type="ECO:0000256" key="6">
    <source>
        <dbReference type="RuleBase" id="RU004057"/>
    </source>
</evidence>
<protein>
    <submittedName>
        <fullName evidence="9">MotA/TolQ/ExbB proton channel family protein</fullName>
    </submittedName>
</protein>
<organism evidence="9 10">
    <name type="scientific">Desulfonema ishimotonii</name>
    <dbReference type="NCBI Taxonomy" id="45657"/>
    <lineage>
        <taxon>Bacteria</taxon>
        <taxon>Pseudomonadati</taxon>
        <taxon>Thermodesulfobacteriota</taxon>
        <taxon>Desulfobacteria</taxon>
        <taxon>Desulfobacterales</taxon>
        <taxon>Desulfococcaceae</taxon>
        <taxon>Desulfonema</taxon>
    </lineage>
</organism>
<evidence type="ECO:0000256" key="3">
    <source>
        <dbReference type="ARBA" id="ARBA00022692"/>
    </source>
</evidence>
<keyword evidence="6" id="KW-0813">Transport</keyword>
<name>A0A401FZC7_9BACT</name>
<proteinExistence type="inferred from homology"/>
<dbReference type="AlphaFoldDB" id="A0A401FZC7"/>
<evidence type="ECO:0000313" key="10">
    <source>
        <dbReference type="Proteomes" id="UP000288096"/>
    </source>
</evidence>
<evidence type="ECO:0000256" key="5">
    <source>
        <dbReference type="ARBA" id="ARBA00023136"/>
    </source>
</evidence>
<evidence type="ECO:0000256" key="1">
    <source>
        <dbReference type="ARBA" id="ARBA00004651"/>
    </source>
</evidence>